<dbReference type="EC" id="4.1.1.36" evidence="3"/>
<dbReference type="PANTHER" id="PTHR14359">
    <property type="entry name" value="HOMO-OLIGOMERIC FLAVIN CONTAINING CYS DECARBOXYLASE FAMILY"/>
    <property type="match status" value="1"/>
</dbReference>
<feature type="domain" description="Flavoprotein" evidence="5">
    <location>
        <begin position="13"/>
        <end position="184"/>
    </location>
</feature>
<dbReference type="InterPro" id="IPR007085">
    <property type="entry name" value="DNA/pantothenate-metab_flavo_C"/>
</dbReference>
<dbReference type="EMBL" id="LN885086">
    <property type="protein sequence ID" value="CUQ67754.1"/>
    <property type="molecule type" value="Genomic_DNA"/>
</dbReference>
<dbReference type="GO" id="GO:0010181">
    <property type="term" value="F:FMN binding"/>
    <property type="evidence" value="ECO:0007669"/>
    <property type="project" value="UniProtKB-UniRule"/>
</dbReference>
<keyword evidence="1 3" id="KW-0210">Decarboxylase</keyword>
<comment type="cofactor">
    <cofactor evidence="3">
        <name>Mg(2+)</name>
        <dbReference type="ChEBI" id="CHEBI:18420"/>
    </cofactor>
</comment>
<evidence type="ECO:0000256" key="4">
    <source>
        <dbReference type="RuleBase" id="RU364078"/>
    </source>
</evidence>
<keyword evidence="3 4" id="KW-0436">Ligase</keyword>
<protein>
    <recommendedName>
        <fullName evidence="3">Coenzyme A biosynthesis bifunctional protein CoaBC</fullName>
    </recommendedName>
    <alternativeName>
        <fullName evidence="3">DNA/pantothenate metabolism flavoprotein</fullName>
    </alternativeName>
    <alternativeName>
        <fullName evidence="3">Phosphopantothenoylcysteine synthetase/decarboxylase</fullName>
        <shortName evidence="3">PPCS-PPCDC</shortName>
    </alternativeName>
    <domain>
        <recommendedName>
            <fullName evidence="3">Phosphopantothenoylcysteine decarboxylase</fullName>
            <shortName evidence="3">PPC decarboxylase</shortName>
            <shortName evidence="3">PPC-DC</shortName>
            <ecNumber evidence="3">4.1.1.36</ecNumber>
        </recommendedName>
        <alternativeName>
            <fullName evidence="3">CoaC</fullName>
        </alternativeName>
    </domain>
    <domain>
        <recommendedName>
            <fullName evidence="3">Phosphopantothenate--cysteine ligase</fullName>
            <ecNumber evidence="3">6.3.2.5</ecNumber>
        </recommendedName>
        <alternativeName>
            <fullName evidence="3">CoaB</fullName>
        </alternativeName>
        <alternativeName>
            <fullName evidence="3">Phosphopantothenoylcysteine synthetase</fullName>
            <shortName evidence="3">PPC synthetase</shortName>
            <shortName evidence="3">PPC-S</shortName>
        </alternativeName>
    </domain>
</protein>
<dbReference type="NCBIfam" id="TIGR00521">
    <property type="entry name" value="coaBC_dfp"/>
    <property type="match status" value="1"/>
</dbReference>
<feature type="binding site" evidence="3">
    <location>
        <position position="347"/>
    </location>
    <ligand>
        <name>CTP</name>
        <dbReference type="ChEBI" id="CHEBI:37563"/>
    </ligand>
</feature>
<feature type="binding site" evidence="3">
    <location>
        <begin position="311"/>
        <end position="314"/>
    </location>
    <ligand>
        <name>CTP</name>
        <dbReference type="ChEBI" id="CHEBI:37563"/>
    </ligand>
</feature>
<dbReference type="SUPFAM" id="SSF102645">
    <property type="entry name" value="CoaB-like"/>
    <property type="match status" value="1"/>
</dbReference>
<feature type="binding site" evidence="3">
    <location>
        <position position="329"/>
    </location>
    <ligand>
        <name>CTP</name>
        <dbReference type="ChEBI" id="CHEBI:37563"/>
    </ligand>
</feature>
<comment type="catalytic activity">
    <reaction evidence="3 4">
        <text>N-[(R)-4-phosphopantothenoyl]-L-cysteine + H(+) = (R)-4'-phosphopantetheine + CO2</text>
        <dbReference type="Rhea" id="RHEA:16793"/>
        <dbReference type="ChEBI" id="CHEBI:15378"/>
        <dbReference type="ChEBI" id="CHEBI:16526"/>
        <dbReference type="ChEBI" id="CHEBI:59458"/>
        <dbReference type="ChEBI" id="CHEBI:61723"/>
        <dbReference type="EC" id="4.1.1.36"/>
    </reaction>
</comment>
<comment type="pathway">
    <text evidence="3 4">Cofactor biosynthesis; coenzyme A biosynthesis; CoA from (R)-pantothenate: step 2/5.</text>
</comment>
<accession>A0A0S4KX11</accession>
<feature type="binding site" evidence="3">
    <location>
        <position position="284"/>
    </location>
    <ligand>
        <name>CTP</name>
        <dbReference type="ChEBI" id="CHEBI:37563"/>
    </ligand>
</feature>
<dbReference type="GO" id="GO:0015941">
    <property type="term" value="P:pantothenate catabolic process"/>
    <property type="evidence" value="ECO:0007669"/>
    <property type="project" value="InterPro"/>
</dbReference>
<sequence length="415" mass="44020">MAPDRSLGILQGKRLVLGVTGSIAAYKAVSLLRTFKAQGAAVSVVMTAAARKFVAPLTFEVLSGERVITDLFHAHEEMKHLTVPENAHAVVVAPATANFLAKAALGLADDVLSTMLLAARCPLIVAPAMDGGMWRHPAVAKHVDLLRSRGVCVIDPEEGPLASGQVAQGRLATESNIVEAVLATLTPRSDWQGQNVLISAGPTQEAIDPVRFISNRSSGKMGYAIAEAARDRGANVVLVTGPTSLTRPFGMEVISVTTAKEMAEALCQRFSWATVVVMAAAVSDFCPKERAPHKLKKHGRSSLMLELEPAPDILAMLSARKTDQILVGFAAETERLVAHAEAKLKEKGLDMIVANDVTQAGAGFGSDNNAAVVLTRGGRQRELGLMSKRKLADELLTEVKNLRTDCHPSPVVPVG</sequence>
<feature type="domain" description="DNA/pantothenate metabolism flavoprotein C-terminal" evidence="6">
    <location>
        <begin position="191"/>
        <end position="401"/>
    </location>
</feature>
<comment type="similarity">
    <text evidence="3 4">In the N-terminal section; belongs to the HFCD (homo-oligomeric flavin containing Cys decarboxylase) superfamily.</text>
</comment>
<keyword evidence="3" id="KW-0511">Multifunctional enzyme</keyword>
<feature type="binding site" evidence="3">
    <location>
        <position position="294"/>
    </location>
    <ligand>
        <name>CTP</name>
        <dbReference type="ChEBI" id="CHEBI:37563"/>
    </ligand>
</feature>
<dbReference type="UniPathway" id="UPA00241">
    <property type="reaction ID" value="UER00353"/>
</dbReference>
<organism evidence="7 8">
    <name type="scientific">Candidatus Nitrospira inopinata</name>
    <dbReference type="NCBI Taxonomy" id="1715989"/>
    <lineage>
        <taxon>Bacteria</taxon>
        <taxon>Pseudomonadati</taxon>
        <taxon>Nitrospirota</taxon>
        <taxon>Nitrospiria</taxon>
        <taxon>Nitrospirales</taxon>
        <taxon>Nitrospiraceae</taxon>
        <taxon>Nitrospira</taxon>
    </lineage>
</organism>
<evidence type="ECO:0000256" key="2">
    <source>
        <dbReference type="ARBA" id="ARBA00023239"/>
    </source>
</evidence>
<evidence type="ECO:0000259" key="5">
    <source>
        <dbReference type="Pfam" id="PF02441"/>
    </source>
</evidence>
<keyword evidence="3 4" id="KW-0288">FMN</keyword>
<dbReference type="Gene3D" id="3.40.50.10300">
    <property type="entry name" value="CoaB-like"/>
    <property type="match status" value="1"/>
</dbReference>
<keyword evidence="8" id="KW-1185">Reference proteome</keyword>
<keyword evidence="2 3" id="KW-0456">Lyase</keyword>
<dbReference type="Gene3D" id="3.40.50.1950">
    <property type="entry name" value="Flavin prenyltransferase-like"/>
    <property type="match status" value="1"/>
</dbReference>
<dbReference type="InterPro" id="IPR003382">
    <property type="entry name" value="Flavoprotein"/>
</dbReference>
<dbReference type="STRING" id="1715989.NITINOP_2782"/>
<keyword evidence="3" id="KW-0460">Magnesium</keyword>
<dbReference type="EC" id="6.3.2.5" evidence="3"/>
<dbReference type="GO" id="GO:0015937">
    <property type="term" value="P:coenzyme A biosynthetic process"/>
    <property type="evidence" value="ECO:0007669"/>
    <property type="project" value="UniProtKB-UniRule"/>
</dbReference>
<dbReference type="PANTHER" id="PTHR14359:SF6">
    <property type="entry name" value="PHOSPHOPANTOTHENOYLCYSTEINE DECARBOXYLASE"/>
    <property type="match status" value="1"/>
</dbReference>
<dbReference type="GO" id="GO:0004632">
    <property type="term" value="F:phosphopantothenate--cysteine ligase activity"/>
    <property type="evidence" value="ECO:0007669"/>
    <property type="project" value="UniProtKB-UniRule"/>
</dbReference>
<dbReference type="GO" id="GO:0004633">
    <property type="term" value="F:phosphopantothenoylcysteine decarboxylase activity"/>
    <property type="evidence" value="ECO:0007669"/>
    <property type="project" value="UniProtKB-UniRule"/>
</dbReference>
<evidence type="ECO:0000313" key="7">
    <source>
        <dbReference type="EMBL" id="CUQ67754.1"/>
    </source>
</evidence>
<comment type="similarity">
    <text evidence="3 4">In the C-terminal section; belongs to the PPC synthetase family.</text>
</comment>
<feature type="region of interest" description="Phosphopantothenate--cysteine ligase" evidence="3">
    <location>
        <begin position="196"/>
        <end position="415"/>
    </location>
</feature>
<comment type="function">
    <text evidence="3">Catalyzes two sequential steps in the biosynthesis of coenzyme A. In the first step cysteine is conjugated to 4'-phosphopantothenate to form 4-phosphopantothenoylcysteine. In the second step the latter compound is decarboxylated to form 4'-phosphopantotheine.</text>
</comment>
<dbReference type="GO" id="GO:0071513">
    <property type="term" value="C:phosphopantothenoylcysteine decarboxylase complex"/>
    <property type="evidence" value="ECO:0007669"/>
    <property type="project" value="TreeGrafter"/>
</dbReference>
<dbReference type="Pfam" id="PF04127">
    <property type="entry name" value="DFP"/>
    <property type="match status" value="1"/>
</dbReference>
<dbReference type="GO" id="GO:0046872">
    <property type="term" value="F:metal ion binding"/>
    <property type="evidence" value="ECO:0007669"/>
    <property type="project" value="UniProtKB-KW"/>
</dbReference>
<dbReference type="SUPFAM" id="SSF52507">
    <property type="entry name" value="Homo-oligomeric flavin-containing Cys decarboxylases, HFCD"/>
    <property type="match status" value="1"/>
</dbReference>
<name>A0A0S4KX11_9BACT</name>
<gene>
    <name evidence="7" type="primary">dfp</name>
    <name evidence="3" type="synonym">coaBC</name>
    <name evidence="7" type="ORF">NITINOP_2782</name>
</gene>
<dbReference type="Pfam" id="PF02441">
    <property type="entry name" value="Flavoprotein"/>
    <property type="match status" value="1"/>
</dbReference>
<proteinExistence type="inferred from homology"/>
<comment type="cofactor">
    <cofactor evidence="3">
        <name>FMN</name>
        <dbReference type="ChEBI" id="CHEBI:58210"/>
    </cofactor>
    <text evidence="3">Binds 1 FMN per subunit.</text>
</comment>
<feature type="region of interest" description="Phosphopantothenoylcysteine decarboxylase" evidence="3">
    <location>
        <begin position="1"/>
        <end position="195"/>
    </location>
</feature>
<comment type="function">
    <text evidence="4">Catalyzes two steps in the biosynthesis of coenzyme A. In the first step cysteine is conjugated to 4'-phosphopantothenate to form 4-phosphopantothenoylcysteine, in the latter compound is decarboxylated to form 4'-phosphopantotheine.</text>
</comment>
<dbReference type="RefSeq" id="WP_062486582.1">
    <property type="nucleotide sequence ID" value="NZ_LN885086.1"/>
</dbReference>
<keyword evidence="3 4" id="KW-0285">Flavoprotein</keyword>
<dbReference type="AlphaFoldDB" id="A0A0S4KX11"/>
<comment type="caution">
    <text evidence="3">Lacks conserved residue(s) required for the propagation of feature annotation.</text>
</comment>
<evidence type="ECO:0000256" key="1">
    <source>
        <dbReference type="ARBA" id="ARBA00022793"/>
    </source>
</evidence>
<reference evidence="8" key="1">
    <citation type="submission" date="2015-09" db="EMBL/GenBank/DDBJ databases">
        <authorList>
            <person name="Daims H."/>
        </authorList>
    </citation>
    <scope>NUCLEOTIDE SEQUENCE [LARGE SCALE GENOMIC DNA]</scope>
</reference>
<evidence type="ECO:0000259" key="6">
    <source>
        <dbReference type="Pfam" id="PF04127"/>
    </source>
</evidence>
<comment type="catalytic activity">
    <reaction evidence="3 4">
        <text>(R)-4'-phosphopantothenate + L-cysteine + CTP = N-[(R)-4-phosphopantothenoyl]-L-cysteine + CMP + diphosphate + H(+)</text>
        <dbReference type="Rhea" id="RHEA:19397"/>
        <dbReference type="ChEBI" id="CHEBI:10986"/>
        <dbReference type="ChEBI" id="CHEBI:15378"/>
        <dbReference type="ChEBI" id="CHEBI:33019"/>
        <dbReference type="ChEBI" id="CHEBI:35235"/>
        <dbReference type="ChEBI" id="CHEBI:37563"/>
        <dbReference type="ChEBI" id="CHEBI:59458"/>
        <dbReference type="ChEBI" id="CHEBI:60377"/>
        <dbReference type="EC" id="6.3.2.5"/>
    </reaction>
</comment>
<dbReference type="Proteomes" id="UP000066284">
    <property type="component" value="Chromosome 1"/>
</dbReference>
<keyword evidence="3" id="KW-0479">Metal-binding</keyword>
<feature type="binding site" evidence="3">
    <location>
        <position position="343"/>
    </location>
    <ligand>
        <name>CTP</name>
        <dbReference type="ChEBI" id="CHEBI:37563"/>
    </ligand>
</feature>
<dbReference type="InterPro" id="IPR005252">
    <property type="entry name" value="CoaBC"/>
</dbReference>
<dbReference type="HAMAP" id="MF_02225">
    <property type="entry name" value="CoaBC"/>
    <property type="match status" value="1"/>
</dbReference>
<dbReference type="InterPro" id="IPR036551">
    <property type="entry name" value="Flavin_trans-like"/>
</dbReference>
<dbReference type="InterPro" id="IPR035929">
    <property type="entry name" value="CoaB-like_sf"/>
</dbReference>
<evidence type="ECO:0000313" key="8">
    <source>
        <dbReference type="Proteomes" id="UP000066284"/>
    </source>
</evidence>
<comment type="pathway">
    <text evidence="3 4">Cofactor biosynthesis; coenzyme A biosynthesis; CoA from (R)-pantothenate: step 3/5.</text>
</comment>
<dbReference type="KEGG" id="nio:NITINOP_2782"/>
<evidence type="ECO:0000256" key="3">
    <source>
        <dbReference type="HAMAP-Rule" id="MF_02225"/>
    </source>
</evidence>